<feature type="region of interest" description="Disordered" evidence="2">
    <location>
        <begin position="91"/>
        <end position="154"/>
    </location>
</feature>
<dbReference type="InterPro" id="IPR010916">
    <property type="entry name" value="TonB_box_CS"/>
</dbReference>
<evidence type="ECO:0000256" key="1">
    <source>
        <dbReference type="SAM" id="Coils"/>
    </source>
</evidence>
<feature type="coiled-coil region" evidence="1">
    <location>
        <begin position="14"/>
        <end position="41"/>
    </location>
</feature>
<evidence type="ECO:0000256" key="2">
    <source>
        <dbReference type="SAM" id="MobiDB-lite"/>
    </source>
</evidence>
<dbReference type="AlphaFoldDB" id="A0A6M2D109"/>
<dbReference type="PROSITE" id="PS00430">
    <property type="entry name" value="TONB_DEPENDENT_REC_1"/>
    <property type="match status" value="1"/>
</dbReference>
<dbReference type="EMBL" id="GHWJ01006918">
    <property type="protein sequence ID" value="NOV39655.1"/>
    <property type="molecule type" value="Transcribed_RNA"/>
</dbReference>
<feature type="compositionally biased region" description="Polar residues" evidence="2">
    <location>
        <begin position="100"/>
        <end position="120"/>
    </location>
</feature>
<proteinExistence type="predicted"/>
<organism evidence="3">
    <name type="scientific">Rhipicephalus microplus</name>
    <name type="common">Cattle tick</name>
    <name type="synonym">Boophilus microplus</name>
    <dbReference type="NCBI Taxonomy" id="6941"/>
    <lineage>
        <taxon>Eukaryota</taxon>
        <taxon>Metazoa</taxon>
        <taxon>Ecdysozoa</taxon>
        <taxon>Arthropoda</taxon>
        <taxon>Chelicerata</taxon>
        <taxon>Arachnida</taxon>
        <taxon>Acari</taxon>
        <taxon>Parasitiformes</taxon>
        <taxon>Ixodida</taxon>
        <taxon>Ixodoidea</taxon>
        <taxon>Ixodidae</taxon>
        <taxon>Rhipicephalinae</taxon>
        <taxon>Rhipicephalus</taxon>
        <taxon>Boophilus</taxon>
    </lineage>
</organism>
<protein>
    <submittedName>
        <fullName evidence="3">Protein ovary overexpressed</fullName>
    </submittedName>
</protein>
<keyword evidence="1" id="KW-0175">Coiled coil</keyword>
<reference evidence="3" key="1">
    <citation type="submission" date="2019-09" db="EMBL/GenBank/DDBJ databases">
        <title>Organ-specific transcriptomic study of the physiology of the cattle tick, Rhipicephalus microplus.</title>
        <authorList>
            <person name="Tirloni L."/>
            <person name="Braz G."/>
            <person name="Gandara A.C.P."/>
            <person name="Sabadin G.A."/>
            <person name="da Silva R.M."/>
            <person name="Guizzo M.G."/>
            <person name="Machado J.A."/>
            <person name="Costa E.P."/>
            <person name="Gomes H.F."/>
            <person name="Moraes J."/>
            <person name="Mota M.B.S."/>
            <person name="Mesquita R.D."/>
            <person name="Alvarenga P.H."/>
            <person name="Alves F."/>
            <person name="Seixas A."/>
            <person name="da Fonseca R.N."/>
            <person name="Fogaca A."/>
            <person name="Logullo C."/>
            <person name="Tanaka A."/>
            <person name="Daffre S."/>
            <person name="Termignoni C."/>
            <person name="Vaz I.S.Jr."/>
            <person name="Oliveira P.L."/>
            <person name="Ribeiro J.M."/>
        </authorList>
    </citation>
    <scope>NUCLEOTIDE SEQUENCE</scope>
    <source>
        <strain evidence="3">Porto Alegre</strain>
    </source>
</reference>
<feature type="compositionally biased region" description="Polar residues" evidence="2">
    <location>
        <begin position="131"/>
        <end position="148"/>
    </location>
</feature>
<dbReference type="OrthoDB" id="6496524at2759"/>
<sequence>MEGDPGSSKWKPVYTRLMAVLQNLQAQVDAERQSVDDMNEFYRLFNSVAVTAEETKENQPSAPQMDVAQAKQKLRDSLEKTDTLLVTASSLRQSERPQVMTRTAGTKQGASSRRSLSVVTARNVPIRDQSRSASESRNPKQCRQPSPSKKSDEIVHREMLSSPEVQAQLREFSALVDEARRCSAKYAECPERARFLALYGPEGSTADGKSSKSELSPVLTSQTFPSREVLRREFEAYIEKKSASLDKFIQDFCAESILPLLESTTCPNLDKEDAAVLQTFYGIICNKGRRLPAFLQSHQ</sequence>
<evidence type="ECO:0000313" key="3">
    <source>
        <dbReference type="EMBL" id="NOV39655.1"/>
    </source>
</evidence>
<accession>A0A6M2D109</accession>
<dbReference type="VEuPathDB" id="VectorBase:LOC119161411"/>
<name>A0A6M2D109_RHIMP</name>